<evidence type="ECO:0000313" key="3">
    <source>
        <dbReference type="Proteomes" id="UP000322634"/>
    </source>
</evidence>
<proteinExistence type="predicted"/>
<organism evidence="2 3">
    <name type="scientific">Actinomadura syzygii</name>
    <dbReference type="NCBI Taxonomy" id="1427538"/>
    <lineage>
        <taxon>Bacteria</taxon>
        <taxon>Bacillati</taxon>
        <taxon>Actinomycetota</taxon>
        <taxon>Actinomycetes</taxon>
        <taxon>Streptosporangiales</taxon>
        <taxon>Thermomonosporaceae</taxon>
        <taxon>Actinomadura</taxon>
    </lineage>
</organism>
<dbReference type="EMBL" id="VSFF01000005">
    <property type="protein sequence ID" value="TYC15113.1"/>
    <property type="molecule type" value="Genomic_DNA"/>
</dbReference>
<reference evidence="2 3" key="1">
    <citation type="submission" date="2019-08" db="EMBL/GenBank/DDBJ databases">
        <title>Actinomadura sp. nov. CYP1-5 isolated from mountain soil.</title>
        <authorList>
            <person name="Songsumanus A."/>
            <person name="Kuncharoen N."/>
            <person name="Kudo T."/>
            <person name="Yuki M."/>
            <person name="Igarashi Y."/>
            <person name="Tanasupawat S."/>
        </authorList>
    </citation>
    <scope>NUCLEOTIDE SEQUENCE [LARGE SCALE GENOMIC DNA]</scope>
    <source>
        <strain evidence="2 3">GKU157</strain>
    </source>
</reference>
<feature type="region of interest" description="Disordered" evidence="1">
    <location>
        <begin position="1"/>
        <end position="26"/>
    </location>
</feature>
<dbReference type="OrthoDB" id="3544312at2"/>
<keyword evidence="3" id="KW-1185">Reference proteome</keyword>
<gene>
    <name evidence="2" type="ORF">FXF65_13460</name>
</gene>
<evidence type="ECO:0000313" key="2">
    <source>
        <dbReference type="EMBL" id="TYC15113.1"/>
    </source>
</evidence>
<dbReference type="RefSeq" id="WP_148350263.1">
    <property type="nucleotide sequence ID" value="NZ_JBHSBF010000027.1"/>
</dbReference>
<accession>A0A5D0UBZ8</accession>
<protein>
    <submittedName>
        <fullName evidence="2">Uncharacterized protein</fullName>
    </submittedName>
</protein>
<evidence type="ECO:0000256" key="1">
    <source>
        <dbReference type="SAM" id="MobiDB-lite"/>
    </source>
</evidence>
<dbReference type="AlphaFoldDB" id="A0A5D0UBZ8"/>
<dbReference type="Proteomes" id="UP000322634">
    <property type="component" value="Unassembled WGS sequence"/>
</dbReference>
<sequence length="293" mass="30284">MALLPGGETLTGDRIPRTPSEEETGLLPRRSLVTAALVAAVASAPPATAAERGFPDLRMVQAAGMVSPYEARTGRCPDGMQPVGGGFDLPEGHSVAATVPVAGAGWQVKARSDAGATEAFDMTWYAMCATPPPGYEIVKRTETAVPNGEARSVTCPSGKDMVATGAEAKGPGAELNASYIFLAASAQVYYSVASGTSHEADTVDLDVYAVCTDHDLTVWSTRLSEGDFDNGDGPTLACPNGSRAVSAGFNLGITTSHVTGSRPRATGGSDWKFTGTDPDRSQYYLLSGLVCAD</sequence>
<comment type="caution">
    <text evidence="2">The sequence shown here is derived from an EMBL/GenBank/DDBJ whole genome shotgun (WGS) entry which is preliminary data.</text>
</comment>
<name>A0A5D0UBZ8_9ACTN</name>